<organism evidence="2 3">
    <name type="scientific">Alkalibacillus haloalkaliphilus</name>
    <dbReference type="NCBI Taxonomy" id="94136"/>
    <lineage>
        <taxon>Bacteria</taxon>
        <taxon>Bacillati</taxon>
        <taxon>Bacillota</taxon>
        <taxon>Bacilli</taxon>
        <taxon>Bacillales</taxon>
        <taxon>Bacillaceae</taxon>
        <taxon>Alkalibacillus</taxon>
    </lineage>
</organism>
<name>A0A511W7M9_9BACI</name>
<dbReference type="GO" id="GO:0005886">
    <property type="term" value="C:plasma membrane"/>
    <property type="evidence" value="ECO:0007669"/>
    <property type="project" value="UniProtKB-SubCell"/>
</dbReference>
<dbReference type="Proteomes" id="UP000321440">
    <property type="component" value="Unassembled WGS sequence"/>
</dbReference>
<keyword evidence="3" id="KW-1185">Reference proteome</keyword>
<dbReference type="EMBL" id="BJYA01000024">
    <property type="protein sequence ID" value="GEN47100.1"/>
    <property type="molecule type" value="Genomic_DNA"/>
</dbReference>
<proteinExistence type="predicted"/>
<comment type="caution">
    <text evidence="2">The sequence shown here is derived from an EMBL/GenBank/DDBJ whole genome shotgun (WGS) entry which is preliminary data.</text>
</comment>
<keyword evidence="1" id="KW-0812">Transmembrane</keyword>
<protein>
    <submittedName>
        <fullName evidence="2">Uncharacterized protein</fullName>
    </submittedName>
</protein>
<dbReference type="GO" id="GO:0140359">
    <property type="term" value="F:ABC-type transporter activity"/>
    <property type="evidence" value="ECO:0007669"/>
    <property type="project" value="InterPro"/>
</dbReference>
<evidence type="ECO:0000256" key="1">
    <source>
        <dbReference type="SAM" id="Phobius"/>
    </source>
</evidence>
<evidence type="ECO:0000313" key="3">
    <source>
        <dbReference type="Proteomes" id="UP000321440"/>
    </source>
</evidence>
<gene>
    <name evidence="2" type="ORF">AHA02nite_28760</name>
</gene>
<accession>A0A511W7M9</accession>
<keyword evidence="1" id="KW-1133">Transmembrane helix</keyword>
<reference evidence="2 3" key="1">
    <citation type="submission" date="2019-07" db="EMBL/GenBank/DDBJ databases">
        <title>Whole genome shotgun sequence of Alkalibacillus haloalkaliphilus NBRC 103110.</title>
        <authorList>
            <person name="Hosoyama A."/>
            <person name="Uohara A."/>
            <person name="Ohji S."/>
            <person name="Ichikawa N."/>
        </authorList>
    </citation>
    <scope>NUCLEOTIDE SEQUENCE [LARGE SCALE GENOMIC DNA]</scope>
    <source>
        <strain evidence="2 3">NBRC 103110</strain>
    </source>
</reference>
<feature type="transmembrane region" description="Helical" evidence="1">
    <location>
        <begin position="310"/>
        <end position="329"/>
    </location>
</feature>
<sequence length="401" mass="47035">MTFYYIKHELKLLFRSKKNNYFIAFLLALSLIYSFFILPNQETIETIHEQELKEELSDLETLQSNRQNRGATGYSPFAGETLYAKDDFYIRIHNRMLNAYDQNNFIRFSLLRLQGLQGNKMDFLSRHRHLFEDSPIPGKDTQHLYHQTLLRYQGFVEEDINVTYPMIEEKTAVQAGKNILLSPVTYLIIFMAIYFSSDILVKNRENKTLLQGLPMNWYKIINAKSFAAFLYSIVTFISIFSLGLIAIALQSGFGSLQLRVPIMIGQSNFLLDDYGTISMLQFYLMALSLIPILMLLFIRLNLWFSLLFKNYWVVFATSTLLLFVQFTYFSRSKRELFGFDLSYFPQTYFEFGKVITGEMNFLINVESITYVKGIIVLTITLVIIELMLWITSKVINKRRFY</sequence>
<feature type="transmembrane region" description="Helical" evidence="1">
    <location>
        <begin position="368"/>
        <end position="390"/>
    </location>
</feature>
<feature type="transmembrane region" description="Helical" evidence="1">
    <location>
        <begin position="180"/>
        <end position="201"/>
    </location>
</feature>
<dbReference type="RefSeq" id="WP_146818476.1">
    <property type="nucleotide sequence ID" value="NZ_BJYA01000024.1"/>
</dbReference>
<feature type="transmembrane region" description="Helical" evidence="1">
    <location>
        <begin position="21"/>
        <end position="38"/>
    </location>
</feature>
<feature type="transmembrane region" description="Helical" evidence="1">
    <location>
        <begin position="280"/>
        <end position="298"/>
    </location>
</feature>
<feature type="transmembrane region" description="Helical" evidence="1">
    <location>
        <begin position="228"/>
        <end position="249"/>
    </location>
</feature>
<keyword evidence="1" id="KW-0472">Membrane</keyword>
<dbReference type="OrthoDB" id="2320684at2"/>
<evidence type="ECO:0000313" key="2">
    <source>
        <dbReference type="EMBL" id="GEN47100.1"/>
    </source>
</evidence>
<dbReference type="AlphaFoldDB" id="A0A511W7M9"/>